<keyword evidence="6" id="KW-0539">Nucleus</keyword>
<evidence type="ECO:0000256" key="6">
    <source>
        <dbReference type="ARBA" id="ARBA00023242"/>
    </source>
</evidence>
<evidence type="ECO:0000256" key="7">
    <source>
        <dbReference type="SAM" id="MobiDB-lite"/>
    </source>
</evidence>
<dbReference type="Gene3D" id="1.10.10.60">
    <property type="entry name" value="Homeodomain-like"/>
    <property type="match status" value="1"/>
</dbReference>
<keyword evidence="4" id="KW-0175">Coiled coil</keyword>
<dbReference type="SUPFAM" id="SSF46689">
    <property type="entry name" value="Homeodomain-like"/>
    <property type="match status" value="1"/>
</dbReference>
<dbReference type="InterPro" id="IPR025756">
    <property type="entry name" value="Myb_CC_LHEQLE"/>
</dbReference>
<dbReference type="InterPro" id="IPR009057">
    <property type="entry name" value="Homeodomain-like_sf"/>
</dbReference>
<reference evidence="11" key="1">
    <citation type="submission" date="2025-08" db="UniProtKB">
        <authorList>
            <consortium name="RefSeq"/>
        </authorList>
    </citation>
    <scope>IDENTIFICATION</scope>
    <source>
        <tissue evidence="11">Seedling</tissue>
    </source>
</reference>
<dbReference type="InterPro" id="IPR006447">
    <property type="entry name" value="Myb_dom_plants"/>
</dbReference>
<dbReference type="InterPro" id="IPR046955">
    <property type="entry name" value="PHR1-like"/>
</dbReference>
<evidence type="ECO:0000256" key="1">
    <source>
        <dbReference type="ARBA" id="ARBA00004123"/>
    </source>
</evidence>
<dbReference type="RefSeq" id="XP_060674568.1">
    <property type="nucleotide sequence ID" value="XM_060818585.1"/>
</dbReference>
<evidence type="ECO:0000256" key="4">
    <source>
        <dbReference type="ARBA" id="ARBA00023054"/>
    </source>
</evidence>
<evidence type="ECO:0000256" key="2">
    <source>
        <dbReference type="ARBA" id="ARBA00006783"/>
    </source>
</evidence>
<dbReference type="InterPro" id="IPR001005">
    <property type="entry name" value="SANT/Myb"/>
</dbReference>
<evidence type="ECO:0000313" key="11">
    <source>
        <dbReference type="RefSeq" id="XP_060674568.1"/>
    </source>
</evidence>
<organism evidence="10 11">
    <name type="scientific">Ziziphus jujuba</name>
    <name type="common">Chinese jujube</name>
    <name type="synonym">Ziziphus sativa</name>
    <dbReference type="NCBI Taxonomy" id="326968"/>
    <lineage>
        <taxon>Eukaryota</taxon>
        <taxon>Viridiplantae</taxon>
        <taxon>Streptophyta</taxon>
        <taxon>Embryophyta</taxon>
        <taxon>Tracheophyta</taxon>
        <taxon>Spermatophyta</taxon>
        <taxon>Magnoliopsida</taxon>
        <taxon>eudicotyledons</taxon>
        <taxon>Gunneridae</taxon>
        <taxon>Pentapetalae</taxon>
        <taxon>rosids</taxon>
        <taxon>fabids</taxon>
        <taxon>Rosales</taxon>
        <taxon>Rhamnaceae</taxon>
        <taxon>Paliureae</taxon>
        <taxon>Ziziphus</taxon>
    </lineage>
</organism>
<feature type="domain" description="Myb-like" evidence="8">
    <location>
        <begin position="42"/>
        <end position="93"/>
    </location>
</feature>
<feature type="domain" description="MYB-CC type transcription factor LHEQLE-containing" evidence="9">
    <location>
        <begin position="126"/>
        <end position="169"/>
    </location>
</feature>
<dbReference type="Pfam" id="PF00249">
    <property type="entry name" value="Myb_DNA-binding"/>
    <property type="match status" value="1"/>
</dbReference>
<gene>
    <name evidence="11" type="primary">LOC132804331</name>
</gene>
<comment type="subcellular location">
    <subcellularLocation>
        <location evidence="1">Nucleus</location>
    </subcellularLocation>
</comment>
<evidence type="ECO:0000259" key="9">
    <source>
        <dbReference type="Pfam" id="PF14379"/>
    </source>
</evidence>
<accession>A0ABM4ACX4</accession>
<name>A0ABM4ACX4_ZIZJJ</name>
<keyword evidence="3" id="KW-0805">Transcription regulation</keyword>
<dbReference type="GeneID" id="132804331"/>
<keyword evidence="10" id="KW-1185">Reference proteome</keyword>
<feature type="region of interest" description="Disordered" evidence="7">
    <location>
        <begin position="186"/>
        <end position="217"/>
    </location>
</feature>
<evidence type="ECO:0000313" key="10">
    <source>
        <dbReference type="Proteomes" id="UP001652623"/>
    </source>
</evidence>
<keyword evidence="5" id="KW-0804">Transcription</keyword>
<evidence type="ECO:0000256" key="5">
    <source>
        <dbReference type="ARBA" id="ARBA00023163"/>
    </source>
</evidence>
<dbReference type="PANTHER" id="PTHR31499:SF79">
    <property type="entry name" value="HTH MYB-TYPE DOMAIN-CONTAINING PROTEIN"/>
    <property type="match status" value="1"/>
</dbReference>
<dbReference type="Proteomes" id="UP001652623">
    <property type="component" value="Chromosome 6"/>
</dbReference>
<evidence type="ECO:0000259" key="8">
    <source>
        <dbReference type="Pfam" id="PF00249"/>
    </source>
</evidence>
<dbReference type="PANTHER" id="PTHR31499">
    <property type="entry name" value="MYB FAMILY TRANSCRIPTION FACTOR PHL11"/>
    <property type="match status" value="1"/>
</dbReference>
<evidence type="ECO:0000256" key="3">
    <source>
        <dbReference type="ARBA" id="ARBA00023015"/>
    </source>
</evidence>
<sequence>MFLFPLLYNFSFVQVFFTWHLLWNMAMASTSTTRSDVYGKERLRWTQDLHDRFVEAVDQLGGPDRATPKGILKAMAIPRLTIYHVKSHLQKYRLAKFIPESTNRGQFERKNISEILPNFSTASAAQLNEALQMHMDTVQRRLSDQLEVQKSLKSKMEAQRRFLETIAEEYPNTKLTKLRFSSTSLPSLCEDSESNAKDQSESDVEETDKKETTIQSDQQGFRSLKRLRMDDQIVLPHGVIKFPTMSPEFYNQSMVLSAGADDDDHIPYPEQDFSFSWNSNNVAAQPAHRLWCQAFY</sequence>
<dbReference type="Pfam" id="PF14379">
    <property type="entry name" value="Myb_CC_LHEQLE"/>
    <property type="match status" value="1"/>
</dbReference>
<comment type="similarity">
    <text evidence="2">Belongs to the MYB-CC family.</text>
</comment>
<dbReference type="NCBIfam" id="TIGR01557">
    <property type="entry name" value="myb_SHAQKYF"/>
    <property type="match status" value="1"/>
</dbReference>
<proteinExistence type="inferred from homology"/>
<protein>
    <submittedName>
        <fullName evidence="11">Myb family transcription factor PHL7-like</fullName>
    </submittedName>
</protein>